<dbReference type="AlphaFoldDB" id="I7GIF7"/>
<name>I7GIF7_MACFA</name>
<accession>I7GIF7</accession>
<reference evidence="1" key="1">
    <citation type="journal article" date="2007" name="PLoS Biol.">
        <title>Rate of evolution in brain-expressed genes in humans and other primates.</title>
        <authorList>
            <person name="Wang H.-Y."/>
            <person name="Chien H.-C."/>
            <person name="Osada N."/>
            <person name="Hashimoto K."/>
            <person name="Sugano S."/>
            <person name="Gojobori T."/>
            <person name="Chou C.-K."/>
            <person name="Tsai S.-F."/>
            <person name="Wu C.-I."/>
            <person name="Shen C.-K.J."/>
        </authorList>
    </citation>
    <scope>NUCLEOTIDE SEQUENCE</scope>
</reference>
<sequence>MSVLLKLIHKFNVFFIKRPGGFFVDIGKIITSCMWKYRETRIAKLN</sequence>
<dbReference type="EMBL" id="AB172767">
    <property type="protein sequence ID" value="BAE89829.1"/>
    <property type="molecule type" value="mRNA"/>
</dbReference>
<organism evidence="1">
    <name type="scientific">Macaca fascicularis</name>
    <name type="common">Crab-eating macaque</name>
    <name type="synonym">Cynomolgus monkey</name>
    <dbReference type="NCBI Taxonomy" id="9541"/>
    <lineage>
        <taxon>Eukaryota</taxon>
        <taxon>Metazoa</taxon>
        <taxon>Chordata</taxon>
        <taxon>Craniata</taxon>
        <taxon>Vertebrata</taxon>
        <taxon>Euteleostomi</taxon>
        <taxon>Mammalia</taxon>
        <taxon>Eutheria</taxon>
        <taxon>Euarchontoglires</taxon>
        <taxon>Primates</taxon>
        <taxon>Haplorrhini</taxon>
        <taxon>Catarrhini</taxon>
        <taxon>Cercopithecidae</taxon>
        <taxon>Cercopithecinae</taxon>
        <taxon>Macaca</taxon>
    </lineage>
</organism>
<evidence type="ECO:0000313" key="1">
    <source>
        <dbReference type="EMBL" id="BAE89829.1"/>
    </source>
</evidence>
<protein>
    <submittedName>
        <fullName evidence="1">Macaca fascicularis brain cDNA clone: QflA-19482, similar to human pyruvate dehydrogenase phosphatase isoenzyme 2 (PDP2), mRNA, RefSeq: NM_020786.1</fullName>
    </submittedName>
</protein>
<proteinExistence type="evidence at transcript level"/>
<keyword evidence="1" id="KW-0670">Pyruvate</keyword>